<dbReference type="RefSeq" id="WP_380719457.1">
    <property type="nucleotide sequence ID" value="NZ_JBHSGI010000024.1"/>
</dbReference>
<gene>
    <name evidence="1" type="ORF">ACFO5X_17930</name>
</gene>
<keyword evidence="2" id="KW-1185">Reference proteome</keyword>
<protein>
    <recommendedName>
        <fullName evidence="3">Transposase</fullName>
    </recommendedName>
</protein>
<dbReference type="EMBL" id="JBHSGI010000024">
    <property type="protein sequence ID" value="MFC4670448.1"/>
    <property type="molecule type" value="Genomic_DNA"/>
</dbReference>
<reference evidence="2" key="1">
    <citation type="journal article" date="2019" name="Int. J. Syst. Evol. Microbiol.">
        <title>The Global Catalogue of Microorganisms (GCM) 10K type strain sequencing project: providing services to taxonomists for standard genome sequencing and annotation.</title>
        <authorList>
            <consortium name="The Broad Institute Genomics Platform"/>
            <consortium name="The Broad Institute Genome Sequencing Center for Infectious Disease"/>
            <person name="Wu L."/>
            <person name="Ma J."/>
        </authorList>
    </citation>
    <scope>NUCLEOTIDE SEQUENCE [LARGE SCALE GENOMIC DNA]</scope>
    <source>
        <strain evidence="2">CGMCC 4.7283</strain>
    </source>
</reference>
<accession>A0ABV9KKD9</accession>
<name>A0ABV9KKD9_9RHOB</name>
<sequence length="44" mass="4800">MVDPVGWPDRDLVDALLDILYPPGVRQNSRGPSIPTRIGRGGRS</sequence>
<organism evidence="1 2">
    <name type="scientific">Seohaeicola nanhaiensis</name>
    <dbReference type="NCBI Taxonomy" id="1387282"/>
    <lineage>
        <taxon>Bacteria</taxon>
        <taxon>Pseudomonadati</taxon>
        <taxon>Pseudomonadota</taxon>
        <taxon>Alphaproteobacteria</taxon>
        <taxon>Rhodobacterales</taxon>
        <taxon>Roseobacteraceae</taxon>
        <taxon>Seohaeicola</taxon>
    </lineage>
</organism>
<evidence type="ECO:0000313" key="1">
    <source>
        <dbReference type="EMBL" id="MFC4670448.1"/>
    </source>
</evidence>
<evidence type="ECO:0008006" key="3">
    <source>
        <dbReference type="Google" id="ProtNLM"/>
    </source>
</evidence>
<evidence type="ECO:0000313" key="2">
    <source>
        <dbReference type="Proteomes" id="UP001595973"/>
    </source>
</evidence>
<proteinExistence type="predicted"/>
<dbReference type="Proteomes" id="UP001595973">
    <property type="component" value="Unassembled WGS sequence"/>
</dbReference>
<comment type="caution">
    <text evidence="1">The sequence shown here is derived from an EMBL/GenBank/DDBJ whole genome shotgun (WGS) entry which is preliminary data.</text>
</comment>